<evidence type="ECO:0000259" key="2">
    <source>
        <dbReference type="Pfam" id="PF03184"/>
    </source>
</evidence>
<dbReference type="InterPro" id="IPR036397">
    <property type="entry name" value="RNaseH_sf"/>
</dbReference>
<dbReference type="PANTHER" id="PTHR19303">
    <property type="entry name" value="TRANSPOSON"/>
    <property type="match status" value="1"/>
</dbReference>
<feature type="region of interest" description="Disordered" evidence="1">
    <location>
        <begin position="203"/>
        <end position="236"/>
    </location>
</feature>
<evidence type="ECO:0000256" key="1">
    <source>
        <dbReference type="SAM" id="MobiDB-lite"/>
    </source>
</evidence>
<dbReference type="Pfam" id="PF03184">
    <property type="entry name" value="DDE_1"/>
    <property type="match status" value="1"/>
</dbReference>
<reference evidence="3 4" key="1">
    <citation type="journal article" date="2021" name="Elife">
        <title>Chloroplast acquisition without the gene transfer in kleptoplastic sea slugs, Plakobranchus ocellatus.</title>
        <authorList>
            <person name="Maeda T."/>
            <person name="Takahashi S."/>
            <person name="Yoshida T."/>
            <person name="Shimamura S."/>
            <person name="Takaki Y."/>
            <person name="Nagai Y."/>
            <person name="Toyoda A."/>
            <person name="Suzuki Y."/>
            <person name="Arimoto A."/>
            <person name="Ishii H."/>
            <person name="Satoh N."/>
            <person name="Nishiyama T."/>
            <person name="Hasebe M."/>
            <person name="Maruyama T."/>
            <person name="Minagawa J."/>
            <person name="Obokata J."/>
            <person name="Shigenobu S."/>
        </authorList>
    </citation>
    <scope>NUCLEOTIDE SEQUENCE [LARGE SCALE GENOMIC DNA]</scope>
</reference>
<proteinExistence type="predicted"/>
<evidence type="ECO:0000313" key="4">
    <source>
        <dbReference type="Proteomes" id="UP000735302"/>
    </source>
</evidence>
<dbReference type="InterPro" id="IPR050863">
    <property type="entry name" value="CenT-Element_Derived"/>
</dbReference>
<name>A0AAV4BRL4_9GAST</name>
<gene>
    <name evidence="3" type="ORF">PoB_004872800</name>
</gene>
<accession>A0AAV4BRL4</accession>
<dbReference type="GO" id="GO:0003677">
    <property type="term" value="F:DNA binding"/>
    <property type="evidence" value="ECO:0007669"/>
    <property type="project" value="TreeGrafter"/>
</dbReference>
<protein>
    <submittedName>
        <fullName evidence="3">Histone-lysine N-methyltransferase SETMAR</fullName>
    </submittedName>
</protein>
<feature type="domain" description="DDE-1" evidence="2">
    <location>
        <begin position="2"/>
        <end position="121"/>
    </location>
</feature>
<organism evidence="3 4">
    <name type="scientific">Plakobranchus ocellatus</name>
    <dbReference type="NCBI Taxonomy" id="259542"/>
    <lineage>
        <taxon>Eukaryota</taxon>
        <taxon>Metazoa</taxon>
        <taxon>Spiralia</taxon>
        <taxon>Lophotrochozoa</taxon>
        <taxon>Mollusca</taxon>
        <taxon>Gastropoda</taxon>
        <taxon>Heterobranchia</taxon>
        <taxon>Euthyneura</taxon>
        <taxon>Panpulmonata</taxon>
        <taxon>Sacoglossa</taxon>
        <taxon>Placobranchoidea</taxon>
        <taxon>Plakobranchidae</taxon>
        <taxon>Plakobranchus</taxon>
    </lineage>
</organism>
<evidence type="ECO:0000313" key="3">
    <source>
        <dbReference type="EMBL" id="GFO22223.1"/>
    </source>
</evidence>
<keyword evidence="4" id="KW-1185">Reference proteome</keyword>
<dbReference type="Gene3D" id="3.30.420.10">
    <property type="entry name" value="Ribonuclease H-like superfamily/Ribonuclease H"/>
    <property type="match status" value="1"/>
</dbReference>
<dbReference type="GO" id="GO:0005634">
    <property type="term" value="C:nucleus"/>
    <property type="evidence" value="ECO:0007669"/>
    <property type="project" value="TreeGrafter"/>
</dbReference>
<dbReference type="AlphaFoldDB" id="A0AAV4BRL4"/>
<dbReference type="Proteomes" id="UP000735302">
    <property type="component" value="Unassembled WGS sequence"/>
</dbReference>
<dbReference type="EMBL" id="BLXT01005342">
    <property type="protein sequence ID" value="GFO22223.1"/>
    <property type="molecule type" value="Genomic_DNA"/>
</dbReference>
<comment type="caution">
    <text evidence="3">The sequence shown here is derived from an EMBL/GenBank/DDBJ whole genome shotgun (WGS) entry which is preliminary data.</text>
</comment>
<dbReference type="InterPro" id="IPR004875">
    <property type="entry name" value="DDE_SF_endonuclease_dom"/>
</dbReference>
<dbReference type="PANTHER" id="PTHR19303:SF57">
    <property type="entry name" value="HTH CENPB-TYPE DOMAIN-CONTAINING PROTEIN"/>
    <property type="match status" value="1"/>
</dbReference>
<sequence>MLPPYVIYKAEHLWSTWTEGGPPHARYSKSGWFDSQCFEDWFQNCFIHHTRHLSGQKVLIGDNLSSHFSANVIQLAQQNEVKFICLPSNATHLMQPLDVAFFGPMKRQWRGVLEAWKRSTTSPSQSLSKDAFPGLLNRLHQQLQTETGRNANLISGFRATGLHPFNPSKVLNKLPPGKDEAGTADTSSAAVSDAVLDVLFTMRGGRKGDPTPKKRRTRINVIPGKTSLEDLSTPSS</sequence>